<feature type="signal peptide" evidence="1">
    <location>
        <begin position="1"/>
        <end position="22"/>
    </location>
</feature>
<feature type="domain" description="DUF4140" evidence="3">
    <location>
        <begin position="34"/>
        <end position="127"/>
    </location>
</feature>
<dbReference type="NCBIfam" id="TIGR02231">
    <property type="entry name" value="mucoidy inhibitor MuiA family protein"/>
    <property type="match status" value="1"/>
</dbReference>
<feature type="domain" description="DUF4139" evidence="2">
    <location>
        <begin position="215"/>
        <end position="529"/>
    </location>
</feature>
<dbReference type="InterPro" id="IPR037291">
    <property type="entry name" value="DUF4139"/>
</dbReference>
<gene>
    <name evidence="4" type="ORF">K2U94_17525</name>
</gene>
<evidence type="ECO:0000313" key="4">
    <source>
        <dbReference type="EMBL" id="MCI4684544.1"/>
    </source>
</evidence>
<evidence type="ECO:0000259" key="3">
    <source>
        <dbReference type="Pfam" id="PF13600"/>
    </source>
</evidence>
<evidence type="ECO:0000256" key="1">
    <source>
        <dbReference type="SAM" id="SignalP"/>
    </source>
</evidence>
<comment type="caution">
    <text evidence="4">The sequence shown here is derived from an EMBL/GenBank/DDBJ whole genome shotgun (WGS) entry which is preliminary data.</text>
</comment>
<protein>
    <submittedName>
        <fullName evidence="4">Mucoidy inhibitor MuiA family protein</fullName>
    </submittedName>
</protein>
<dbReference type="InterPro" id="IPR011935">
    <property type="entry name" value="CHP02231"/>
</dbReference>
<dbReference type="Pfam" id="PF13598">
    <property type="entry name" value="DUF4139"/>
    <property type="match status" value="1"/>
</dbReference>
<reference evidence="4" key="1">
    <citation type="journal article" date="2022" name="ISME J.">
        <title>Identification of active gaseous-alkane degraders at natural gas seeps.</title>
        <authorList>
            <person name="Farhan Ul Haque M."/>
            <person name="Hernandez M."/>
            <person name="Crombie A.T."/>
            <person name="Murrell J.C."/>
        </authorList>
    </citation>
    <scope>NUCLEOTIDE SEQUENCE</scope>
    <source>
        <strain evidence="4">PC2</strain>
    </source>
</reference>
<dbReference type="RefSeq" id="WP_243068435.1">
    <property type="nucleotide sequence ID" value="NZ_JAIVFK010000001.1"/>
</dbReference>
<organism evidence="4 5">
    <name type="scientific">Candidatus Rhodoblastus alkanivorans</name>
    <dbReference type="NCBI Taxonomy" id="2954117"/>
    <lineage>
        <taxon>Bacteria</taxon>
        <taxon>Pseudomonadati</taxon>
        <taxon>Pseudomonadota</taxon>
        <taxon>Alphaproteobacteria</taxon>
        <taxon>Hyphomicrobiales</taxon>
        <taxon>Rhodoblastaceae</taxon>
        <taxon>Rhodoblastus</taxon>
    </lineage>
</organism>
<dbReference type="PANTHER" id="PTHR31005:SF8">
    <property type="entry name" value="DUF4139 DOMAIN-CONTAINING PROTEIN"/>
    <property type="match status" value="1"/>
</dbReference>
<feature type="chain" id="PRO_5045643234" evidence="1">
    <location>
        <begin position="23"/>
        <end position="539"/>
    </location>
</feature>
<evidence type="ECO:0000313" key="5">
    <source>
        <dbReference type="Proteomes" id="UP001139104"/>
    </source>
</evidence>
<sequence>MRQILPFALSLSALCAAVPAMAAEVDVASHLDAVTLYPDGASVTRVAEIDLPAGDSRLIFRNLPAGIDPAALRVRGQGDTRFTLGAVDLRKAPAARGESDFDKEMKSLRNERAAAQVKIDALAAKLDMIRLYGQTGPDKIGDEGLKPENWSAAWDALGAAMAKTGEDLRAERAAAEAVDLKIEALAAARPAPAPGGAARDVAVGLTAGSAGKVRLAVTYRVASARWTPAYEARLTTAGKDGGPRLELTRRAIVSQATGEDWNGVTLTIAAFRATGAASAPEVVPRIIAFYEPPVPVAAMAKARDAMRQAPTAPAPMRVEAETAQARMNAGAYQTTFVAPGRVTVPSGVSTANIALSTATPQADLSWRISPALDPRAFLSVHYVNGEEAPLLPGSAALYRDGELIGQARLPLVAPHEGGDLGFGVDERVTVRRQPVNRKENEPSWFGRTKTETREFRTVLRNLHDFPVHAIVTDQTPYSEDAAISVETLARTTPPSEKDPDGKRGLLRWRIDLAPGQDKDIVLAYRMKWPADREVIVPGP</sequence>
<name>A0ABS9ZA86_9HYPH</name>
<evidence type="ECO:0000259" key="2">
    <source>
        <dbReference type="Pfam" id="PF13598"/>
    </source>
</evidence>
<keyword evidence="5" id="KW-1185">Reference proteome</keyword>
<dbReference type="InterPro" id="IPR025554">
    <property type="entry name" value="DUF4140"/>
</dbReference>
<dbReference type="EMBL" id="JAIVFP010000001">
    <property type="protein sequence ID" value="MCI4684544.1"/>
    <property type="molecule type" value="Genomic_DNA"/>
</dbReference>
<proteinExistence type="predicted"/>
<dbReference type="Proteomes" id="UP001139104">
    <property type="component" value="Unassembled WGS sequence"/>
</dbReference>
<keyword evidence="1" id="KW-0732">Signal</keyword>
<accession>A0ABS9ZA86</accession>
<dbReference type="Pfam" id="PF13600">
    <property type="entry name" value="DUF4140"/>
    <property type="match status" value="1"/>
</dbReference>
<dbReference type="PANTHER" id="PTHR31005">
    <property type="entry name" value="DUF4139 DOMAIN-CONTAINING PROTEIN"/>
    <property type="match status" value="1"/>
</dbReference>